<accession>A0A220VE97</accession>
<gene>
    <name evidence="13" type="primary">sucA</name>
    <name evidence="13" type="ORF">CF386_05765</name>
</gene>
<evidence type="ECO:0000313" key="13">
    <source>
        <dbReference type="EMBL" id="ASK78546.1"/>
    </source>
</evidence>
<evidence type="ECO:0000256" key="10">
    <source>
        <dbReference type="ARBA" id="ARBA00030680"/>
    </source>
</evidence>
<comment type="cofactor">
    <cofactor evidence="1">
        <name>thiamine diphosphate</name>
        <dbReference type="ChEBI" id="CHEBI:58937"/>
    </cofactor>
</comment>
<evidence type="ECO:0000313" key="14">
    <source>
        <dbReference type="Proteomes" id="UP000242175"/>
    </source>
</evidence>
<dbReference type="SUPFAM" id="SSF52518">
    <property type="entry name" value="Thiamin diphosphate-binding fold (THDP-binding)"/>
    <property type="match status" value="2"/>
</dbReference>
<comment type="similarity">
    <text evidence="3">Belongs to the alpha-ketoglutarate dehydrogenase family.</text>
</comment>
<dbReference type="SMART" id="SM00861">
    <property type="entry name" value="Transket_pyr"/>
    <property type="match status" value="1"/>
</dbReference>
<feature type="domain" description="Transketolase-like pyrimidine-binding" evidence="12">
    <location>
        <begin position="593"/>
        <end position="786"/>
    </location>
</feature>
<dbReference type="Pfam" id="PF16870">
    <property type="entry name" value="OxoGdeHyase_C"/>
    <property type="match status" value="1"/>
</dbReference>
<proteinExistence type="inferred from homology"/>
<sequence length="936" mass="106645">MQNNSLKKWMESSYFSGNNGAYIEEIYESFLNDPNNISDEWKQVFQSLPQTEISQEVNHSKIRDYFRSLAKETTNPYSVVKDPDKQAKEVRVLQLINSFRLYGHKEAKLDPLNLKEIDKVPELSLYHHNLADALDESFDVGSVLGLSKDKLKLRDIYSALKQIYCESIGAEYMHINNIEEKKWIQKNLELSLGTSNFTQDEKINFLYDLTAAEGMEKYLGAKFPGSKRFSLEGGDSLIPMIKEIIRFSGTKGVKEVVIGMAHRGRLNMLVNVIGKKTQDLFDEFSGKHGDTWGTGDVKYHQGFSADFHTPSGNIHLALAFNPSHLEIVNPVVMGSARAREERYGDLLGEKVLPITIHGDSAIAGQGVVAETFNMSQTRGYKVGGTIRIVVNNQVGFTTSRPEDTRSTPYCTDIAKMVQAPIFHVNADDPEAVAFVSRLAVNYRDKFNRDVVIDLVCYRRHGHNESDEPSATQPLMYKIIKKHATTRQLYAEKLLKNNTIEQFVPTSLVNEYRDLLDKGECVVKEWRPMNNQNSNWSKYLSHEWDEEWESHLDINVLKELAKKVNSYPDSIKLHNRVLKLYNIRQKMIEENMPLDWGMAETLAYATLVNDQYQIRITGQDSGRGTFFHRHAVIHDQDSSKEYIPLQHISDNQGKFYIYDSVLSEEAVLAFEYGYATAEPNGLTIWEAQFGDFANGAQVVIDQFISSGEQKWGRMCGLTMLLPHGYEGQGPEHSSARLERFLQLCAEQNIQVVVPSTPAQIYHVLRRQVIRTMRRPLVIMSPKSLLRHPQCISSIDELGNGSFESAIGEVDEKILAANVEKIILCSGKVYYDLIDKREKTKNYKVAIIRIEQLYPFPYKKLLEILQEYKHVNSYVWCQEEPQNQGAWYSSQHNFRSVIPEKAELSYAGRPASASPAVGYLSVHLKQQEALIEDALNLS</sequence>
<comment type="catalytic activity">
    <reaction evidence="11">
        <text>N(6)-[(R)-lipoyl]-L-lysyl-[protein] + 2-oxoglutarate + H(+) = N(6)-[(R)-S(8)-succinyldihydrolipoyl]-L-lysyl-[protein] + CO2</text>
        <dbReference type="Rhea" id="RHEA:12188"/>
        <dbReference type="Rhea" id="RHEA-COMP:10474"/>
        <dbReference type="Rhea" id="RHEA-COMP:20092"/>
        <dbReference type="ChEBI" id="CHEBI:15378"/>
        <dbReference type="ChEBI" id="CHEBI:16526"/>
        <dbReference type="ChEBI" id="CHEBI:16810"/>
        <dbReference type="ChEBI" id="CHEBI:83099"/>
        <dbReference type="ChEBI" id="CHEBI:83120"/>
        <dbReference type="EC" id="1.2.4.2"/>
    </reaction>
</comment>
<protein>
    <recommendedName>
        <fullName evidence="6">2-oxoglutarate dehydrogenase E1 component</fullName>
        <ecNumber evidence="5">1.2.4.2</ecNumber>
    </recommendedName>
    <alternativeName>
        <fullName evidence="10">Alpha-ketoglutarate dehydrogenase</fullName>
    </alternativeName>
</protein>
<evidence type="ECO:0000256" key="8">
    <source>
        <dbReference type="ARBA" id="ARBA00023052"/>
    </source>
</evidence>
<dbReference type="Proteomes" id="UP000242175">
    <property type="component" value="Chromosome large"/>
</dbReference>
<reference evidence="13 14" key="1">
    <citation type="journal article" date="2016" name="Int. J. Syst. Evol. Microbiol.">
        <title>Paraphotobacterium marinum gen. nov., sp. nov., a member of the family Vibrionaceae, isolated from surface seawater.</title>
        <authorList>
            <person name="Huang Z."/>
            <person name="Dong C."/>
            <person name="Shao Z."/>
        </authorList>
    </citation>
    <scope>NUCLEOTIDE SEQUENCE [LARGE SCALE GENOMIC DNA]</scope>
    <source>
        <strain evidence="13 14">NSCS20N07D</strain>
    </source>
</reference>
<dbReference type="Gene3D" id="3.40.50.12470">
    <property type="match status" value="1"/>
</dbReference>
<dbReference type="InterPro" id="IPR042179">
    <property type="entry name" value="KGD_C_sf"/>
</dbReference>
<keyword evidence="14" id="KW-1185">Reference proteome</keyword>
<comment type="subunit">
    <text evidence="4">Homodimer. Part of the 2-oxoglutarate dehydrogenase (OGDH) complex composed of E1 (2-oxoglutarate dehydrogenase), E2 (dihydrolipoamide succinyltransferase) and E3 (dihydrolipoamide dehydrogenase); the complex contains multiple copies of the three enzymatic components (E1, E2 and E3).</text>
</comment>
<evidence type="ECO:0000256" key="7">
    <source>
        <dbReference type="ARBA" id="ARBA00023002"/>
    </source>
</evidence>
<dbReference type="Pfam" id="PF16078">
    <property type="entry name" value="2-oxogl_dehyd_N"/>
    <property type="match status" value="1"/>
</dbReference>
<dbReference type="InterPro" id="IPR032106">
    <property type="entry name" value="2-oxogl_dehyd_N"/>
</dbReference>
<dbReference type="Gene3D" id="3.40.50.11610">
    <property type="entry name" value="Multifunctional 2-oxoglutarate metabolism enzyme, C-terminal domain"/>
    <property type="match status" value="1"/>
</dbReference>
<dbReference type="InterPro" id="IPR011603">
    <property type="entry name" value="2oxoglutarate_DH_E1"/>
</dbReference>
<dbReference type="InterPro" id="IPR031717">
    <property type="entry name" value="ODO-1/KGD_C"/>
</dbReference>
<dbReference type="OrthoDB" id="9759785at2"/>
<dbReference type="FunFam" id="3.40.50.970:FF:000014">
    <property type="entry name" value="2-oxoglutarate dehydrogenase E1 component"/>
    <property type="match status" value="1"/>
</dbReference>
<dbReference type="GO" id="GO:0006096">
    <property type="term" value="P:glycolytic process"/>
    <property type="evidence" value="ECO:0007669"/>
    <property type="project" value="UniProtKB-KW"/>
</dbReference>
<dbReference type="InterPro" id="IPR029061">
    <property type="entry name" value="THDP-binding"/>
</dbReference>
<keyword evidence="9" id="KW-0324">Glycolysis</keyword>
<evidence type="ECO:0000256" key="3">
    <source>
        <dbReference type="ARBA" id="ARBA00006936"/>
    </source>
</evidence>
<evidence type="ECO:0000256" key="11">
    <source>
        <dbReference type="ARBA" id="ARBA00051911"/>
    </source>
</evidence>
<dbReference type="Pfam" id="PF02779">
    <property type="entry name" value="Transket_pyr"/>
    <property type="match status" value="1"/>
</dbReference>
<dbReference type="NCBIfam" id="NF008907">
    <property type="entry name" value="PRK12270.1"/>
    <property type="match status" value="1"/>
</dbReference>
<dbReference type="NCBIfam" id="TIGR00239">
    <property type="entry name" value="2oxo_dh_E1"/>
    <property type="match status" value="1"/>
</dbReference>
<dbReference type="Gene3D" id="3.40.50.970">
    <property type="match status" value="1"/>
</dbReference>
<dbReference type="InterPro" id="IPR001017">
    <property type="entry name" value="DH_E1"/>
</dbReference>
<evidence type="ECO:0000256" key="4">
    <source>
        <dbReference type="ARBA" id="ARBA00011301"/>
    </source>
</evidence>
<dbReference type="EMBL" id="CP022355">
    <property type="protein sequence ID" value="ASK78546.1"/>
    <property type="molecule type" value="Genomic_DNA"/>
</dbReference>
<evidence type="ECO:0000256" key="5">
    <source>
        <dbReference type="ARBA" id="ARBA00012280"/>
    </source>
</evidence>
<evidence type="ECO:0000256" key="2">
    <source>
        <dbReference type="ARBA" id="ARBA00003906"/>
    </source>
</evidence>
<name>A0A220VE97_9GAMM</name>
<evidence type="ECO:0000256" key="9">
    <source>
        <dbReference type="ARBA" id="ARBA00023152"/>
    </source>
</evidence>
<dbReference type="GO" id="GO:0045252">
    <property type="term" value="C:oxoglutarate dehydrogenase complex"/>
    <property type="evidence" value="ECO:0007669"/>
    <property type="project" value="TreeGrafter"/>
</dbReference>
<dbReference type="RefSeq" id="WP_089073454.1">
    <property type="nucleotide sequence ID" value="NZ_CBCSAM010000001.1"/>
</dbReference>
<dbReference type="PANTHER" id="PTHR23152:SF4">
    <property type="entry name" value="2-OXOADIPATE DEHYDROGENASE COMPLEX COMPONENT E1"/>
    <property type="match status" value="1"/>
</dbReference>
<dbReference type="KEGG" id="pmai:CF386_05765"/>
<dbReference type="PIRSF" id="PIRSF000157">
    <property type="entry name" value="Oxoglu_dh_E1"/>
    <property type="match status" value="1"/>
</dbReference>
<dbReference type="GO" id="GO:0006099">
    <property type="term" value="P:tricarboxylic acid cycle"/>
    <property type="evidence" value="ECO:0007669"/>
    <property type="project" value="TreeGrafter"/>
</dbReference>
<comment type="function">
    <text evidence="2">E1 component of the 2-oxoglutarate dehydrogenase (OGDH) complex which catalyzes the decarboxylation of 2-oxoglutarate, the first step in the conversion of 2-oxoglutarate to succinyl-CoA and CO(2).</text>
</comment>
<dbReference type="CDD" id="cd02016">
    <property type="entry name" value="TPP_E1_OGDC_like"/>
    <property type="match status" value="1"/>
</dbReference>
<dbReference type="FunFam" id="3.40.50.12470:FF:000009">
    <property type="entry name" value="2-oxoglutarate dehydrogenase E1 component"/>
    <property type="match status" value="1"/>
</dbReference>
<dbReference type="Gene3D" id="1.10.287.1150">
    <property type="entry name" value="TPP helical domain"/>
    <property type="match status" value="1"/>
</dbReference>
<dbReference type="GO" id="GO:0004591">
    <property type="term" value="F:oxoglutarate dehydrogenase (succinyl-transferring) activity"/>
    <property type="evidence" value="ECO:0007669"/>
    <property type="project" value="UniProtKB-EC"/>
</dbReference>
<dbReference type="GO" id="GO:0030976">
    <property type="term" value="F:thiamine pyrophosphate binding"/>
    <property type="evidence" value="ECO:0007669"/>
    <property type="project" value="InterPro"/>
</dbReference>
<evidence type="ECO:0000256" key="6">
    <source>
        <dbReference type="ARBA" id="ARBA00013321"/>
    </source>
</evidence>
<dbReference type="PANTHER" id="PTHR23152">
    <property type="entry name" value="2-OXOGLUTARATE DEHYDROGENASE"/>
    <property type="match status" value="1"/>
</dbReference>
<evidence type="ECO:0000259" key="12">
    <source>
        <dbReference type="SMART" id="SM00861"/>
    </source>
</evidence>
<keyword evidence="7" id="KW-0560">Oxidoreductase</keyword>
<dbReference type="GO" id="GO:0005829">
    <property type="term" value="C:cytosol"/>
    <property type="evidence" value="ECO:0007669"/>
    <property type="project" value="TreeGrafter"/>
</dbReference>
<dbReference type="InterPro" id="IPR005475">
    <property type="entry name" value="Transketolase-like_Pyr-bd"/>
</dbReference>
<keyword evidence="8" id="KW-0786">Thiamine pyrophosphate</keyword>
<dbReference type="EC" id="1.2.4.2" evidence="5"/>
<dbReference type="NCBIfam" id="NF006914">
    <property type="entry name" value="PRK09404.1"/>
    <property type="match status" value="1"/>
</dbReference>
<dbReference type="Pfam" id="PF00676">
    <property type="entry name" value="E1_dh"/>
    <property type="match status" value="1"/>
</dbReference>
<evidence type="ECO:0000256" key="1">
    <source>
        <dbReference type="ARBA" id="ARBA00001964"/>
    </source>
</evidence>
<organism evidence="13 14">
    <name type="scientific">Paraphotobacterium marinum</name>
    <dbReference type="NCBI Taxonomy" id="1755811"/>
    <lineage>
        <taxon>Bacteria</taxon>
        <taxon>Pseudomonadati</taxon>
        <taxon>Pseudomonadota</taxon>
        <taxon>Gammaproteobacteria</taxon>
        <taxon>Vibrionales</taxon>
        <taxon>Vibrionaceae</taxon>
        <taxon>Paraphotobacterium</taxon>
    </lineage>
</organism>
<dbReference type="AlphaFoldDB" id="A0A220VE97"/>
<dbReference type="FunFam" id="1.10.287.1150:FF:000004">
    <property type="entry name" value="2-oxoglutarate dehydrogenase E1 component"/>
    <property type="match status" value="1"/>
</dbReference>